<dbReference type="InterPro" id="IPR015943">
    <property type="entry name" value="WD40/YVTN_repeat-like_dom_sf"/>
</dbReference>
<evidence type="ECO:0008006" key="6">
    <source>
        <dbReference type="Google" id="ProtNLM"/>
    </source>
</evidence>
<dbReference type="PROSITE" id="PS50294">
    <property type="entry name" value="WD_REPEATS_REGION"/>
    <property type="match status" value="1"/>
</dbReference>
<dbReference type="Gene3D" id="2.130.10.10">
    <property type="entry name" value="YVTN repeat-like/Quinoprotein amine dehydrogenase"/>
    <property type="match status" value="2"/>
</dbReference>
<feature type="repeat" description="WD" evidence="3">
    <location>
        <begin position="219"/>
        <end position="251"/>
    </location>
</feature>
<reference evidence="4" key="1">
    <citation type="submission" date="2021-03" db="EMBL/GenBank/DDBJ databases">
        <authorList>
            <person name="Wang G."/>
        </authorList>
    </citation>
    <scope>NUCLEOTIDE SEQUENCE</scope>
    <source>
        <strain evidence="4">KCTC 12899</strain>
    </source>
</reference>
<dbReference type="PANTHER" id="PTHR19848:SF8">
    <property type="entry name" value="F-BOX AND WD REPEAT DOMAIN CONTAINING 7"/>
    <property type="match status" value="1"/>
</dbReference>
<dbReference type="SUPFAM" id="SSF50978">
    <property type="entry name" value="WD40 repeat-like"/>
    <property type="match status" value="1"/>
</dbReference>
<dbReference type="EMBL" id="JAFREP010000007">
    <property type="protein sequence ID" value="MBO1318742.1"/>
    <property type="molecule type" value="Genomic_DNA"/>
</dbReference>
<name>A0A8J7Q1L0_9BACT</name>
<dbReference type="InterPro" id="IPR001680">
    <property type="entry name" value="WD40_rpt"/>
</dbReference>
<dbReference type="PROSITE" id="PS50082">
    <property type="entry name" value="WD_REPEATS_2"/>
    <property type="match status" value="2"/>
</dbReference>
<sequence>MSFDLQVKNIRYDGIFPVHIDWSPCGKYLALGFDNGVVQLITPEGESVWRLVEPHDDKVRRVTFSPDGSKLISTSVDKYFCIWDTSDGEEIEEFELNEPILYPVWSPDGTKILVDGPDCRPQIRDAESFEVEYEGVEHYEHNTAVAWGPNDIIASGSFDNFVHLIDLKEKEYLYSLTCFKEEIVHLCPLKRDQFFLVTGVADGQLTLHDIDTGMELMNKKAHEGRINDIKSTLDGRAFATAGADNTVRIYSSDLLTEFLSFPYFQNEVCSIAFSPDGKFLATASIFEGLSIWEVGAWYPDGF</sequence>
<accession>A0A8J7Q1L0</accession>
<dbReference type="SMART" id="SM00320">
    <property type="entry name" value="WD40"/>
    <property type="match status" value="6"/>
</dbReference>
<organism evidence="4 5">
    <name type="scientific">Acanthopleuribacter pedis</name>
    <dbReference type="NCBI Taxonomy" id="442870"/>
    <lineage>
        <taxon>Bacteria</taxon>
        <taxon>Pseudomonadati</taxon>
        <taxon>Acidobacteriota</taxon>
        <taxon>Holophagae</taxon>
        <taxon>Acanthopleuribacterales</taxon>
        <taxon>Acanthopleuribacteraceae</taxon>
        <taxon>Acanthopleuribacter</taxon>
    </lineage>
</organism>
<protein>
    <recommendedName>
        <fullName evidence="6">Anaphase-promoting complex subunit 4 WD40 domain-containing protein</fullName>
    </recommendedName>
</protein>
<dbReference type="InterPro" id="IPR036322">
    <property type="entry name" value="WD40_repeat_dom_sf"/>
</dbReference>
<dbReference type="Proteomes" id="UP000664417">
    <property type="component" value="Unassembled WGS sequence"/>
</dbReference>
<evidence type="ECO:0000256" key="1">
    <source>
        <dbReference type="ARBA" id="ARBA00022574"/>
    </source>
</evidence>
<comment type="caution">
    <text evidence="4">The sequence shown here is derived from an EMBL/GenBank/DDBJ whole genome shotgun (WGS) entry which is preliminary data.</text>
</comment>
<evidence type="ECO:0000313" key="5">
    <source>
        <dbReference type="Proteomes" id="UP000664417"/>
    </source>
</evidence>
<keyword evidence="5" id="KW-1185">Reference proteome</keyword>
<dbReference type="AlphaFoldDB" id="A0A8J7Q1L0"/>
<proteinExistence type="predicted"/>
<dbReference type="PANTHER" id="PTHR19848">
    <property type="entry name" value="WD40 REPEAT PROTEIN"/>
    <property type="match status" value="1"/>
</dbReference>
<evidence type="ECO:0000313" key="4">
    <source>
        <dbReference type="EMBL" id="MBO1318742.1"/>
    </source>
</evidence>
<feature type="repeat" description="WD" evidence="3">
    <location>
        <begin position="52"/>
        <end position="93"/>
    </location>
</feature>
<dbReference type="Pfam" id="PF00400">
    <property type="entry name" value="WD40"/>
    <property type="match status" value="3"/>
</dbReference>
<evidence type="ECO:0000256" key="2">
    <source>
        <dbReference type="ARBA" id="ARBA00022737"/>
    </source>
</evidence>
<keyword evidence="2" id="KW-0677">Repeat</keyword>
<dbReference type="RefSeq" id="WP_207858425.1">
    <property type="nucleotide sequence ID" value="NZ_JAFREP010000007.1"/>
</dbReference>
<evidence type="ECO:0000256" key="3">
    <source>
        <dbReference type="PROSITE-ProRule" id="PRU00221"/>
    </source>
</evidence>
<gene>
    <name evidence="4" type="ORF">J3U88_09740</name>
</gene>
<keyword evidence="1 3" id="KW-0853">WD repeat</keyword>